<dbReference type="Proteomes" id="UP001499987">
    <property type="component" value="Unassembled WGS sequence"/>
</dbReference>
<evidence type="ECO:0008006" key="3">
    <source>
        <dbReference type="Google" id="ProtNLM"/>
    </source>
</evidence>
<gene>
    <name evidence="1" type="ORF">GCM10009663_41930</name>
</gene>
<dbReference type="RefSeq" id="WP_344625190.1">
    <property type="nucleotide sequence ID" value="NZ_BAAALD010000040.1"/>
</dbReference>
<comment type="caution">
    <text evidence="1">The sequence shown here is derived from an EMBL/GenBank/DDBJ whole genome shotgun (WGS) entry which is preliminary data.</text>
</comment>
<keyword evidence="2" id="KW-1185">Reference proteome</keyword>
<sequence length="150" mass="16472">MATTIRVAVETSVAADRVLEAAHDFSPRRPAVFPAVSPKHFRVHRVGESSADVTEGSRAGVVVWERCAYDWSRPGSVEARVVDSNVYAPGSTWELTATPTASGSHVEMIWVREFLGTPGARLLSLAYRTVGPRMFRHDARRVLRALENGV</sequence>
<accession>A0ABN1TMN2</accession>
<dbReference type="EMBL" id="BAAALD010000040">
    <property type="protein sequence ID" value="GAA1094019.1"/>
    <property type="molecule type" value="Genomic_DNA"/>
</dbReference>
<proteinExistence type="predicted"/>
<evidence type="ECO:0000313" key="1">
    <source>
        <dbReference type="EMBL" id="GAA1094019.1"/>
    </source>
</evidence>
<reference evidence="1 2" key="1">
    <citation type="journal article" date="2019" name="Int. J. Syst. Evol. Microbiol.">
        <title>The Global Catalogue of Microorganisms (GCM) 10K type strain sequencing project: providing services to taxonomists for standard genome sequencing and annotation.</title>
        <authorList>
            <consortium name="The Broad Institute Genomics Platform"/>
            <consortium name="The Broad Institute Genome Sequencing Center for Infectious Disease"/>
            <person name="Wu L."/>
            <person name="Ma J."/>
        </authorList>
    </citation>
    <scope>NUCLEOTIDE SEQUENCE [LARGE SCALE GENOMIC DNA]</scope>
    <source>
        <strain evidence="1 2">JCM 13002</strain>
    </source>
</reference>
<name>A0ABN1TMN2_9ACTN</name>
<organism evidence="1 2">
    <name type="scientific">Kitasatospora arboriphila</name>
    <dbReference type="NCBI Taxonomy" id="258052"/>
    <lineage>
        <taxon>Bacteria</taxon>
        <taxon>Bacillati</taxon>
        <taxon>Actinomycetota</taxon>
        <taxon>Actinomycetes</taxon>
        <taxon>Kitasatosporales</taxon>
        <taxon>Streptomycetaceae</taxon>
        <taxon>Kitasatospora</taxon>
    </lineage>
</organism>
<protein>
    <recommendedName>
        <fullName evidence="3">SRPBCC family protein</fullName>
    </recommendedName>
</protein>
<evidence type="ECO:0000313" key="2">
    <source>
        <dbReference type="Proteomes" id="UP001499987"/>
    </source>
</evidence>
<dbReference type="SUPFAM" id="SSF55961">
    <property type="entry name" value="Bet v1-like"/>
    <property type="match status" value="1"/>
</dbReference>